<proteinExistence type="predicted"/>
<protein>
    <submittedName>
        <fullName evidence="2">Uncharacterized protein</fullName>
    </submittedName>
</protein>
<sequence>RKSYMSGLSQYSEANKEIAQQVSIKAINQQNEPSVKLSNTHDRSKSITEETNSVISSDSIQMGKLNTTSNRVTNEPNLSYQTNIEGAIPPRSSRRPKSEIVISNNDLKKDIDKFKKRRNSGIPKTKRHSKRLSISDDLDRLMESANSMKNFEDDDYYREGGSSKNELPQPDSENDKTITEENDKLLPEENKRLAEDNQHTDTYETAEGLKSQEMVNEFKPSLPPRPSVEKVKRAQRLSSQIQEKEKLSRKTSLERQFNPTEPLSELLKEVQEDEFSDIEEPVLVNKPLKGKLVRESTTRSKQKSKPKRAKLKKLKHNKKELINSVNSLKPFSYNTLINLLESINGTVIGEEFNQLNLPIKEKQLIEKIIDSLSRLTSDMIIDENRYEVGIQRLEKALRVLEGFM</sequence>
<feature type="compositionally biased region" description="Basic residues" evidence="1">
    <location>
        <begin position="300"/>
        <end position="310"/>
    </location>
</feature>
<feature type="compositionally biased region" description="Basic residues" evidence="1">
    <location>
        <begin position="114"/>
        <end position="131"/>
    </location>
</feature>
<feature type="non-terminal residue" evidence="2">
    <location>
        <position position="1"/>
    </location>
</feature>
<dbReference type="AlphaFoldDB" id="A0A1E4RP54"/>
<feature type="region of interest" description="Disordered" evidence="1">
    <location>
        <begin position="33"/>
        <end position="62"/>
    </location>
</feature>
<dbReference type="STRING" id="984485.A0A1E4RP54"/>
<evidence type="ECO:0000313" key="2">
    <source>
        <dbReference type="EMBL" id="ODV69048.1"/>
    </source>
</evidence>
<feature type="compositionally biased region" description="Polar residues" evidence="1">
    <location>
        <begin position="49"/>
        <end position="62"/>
    </location>
</feature>
<feature type="region of interest" description="Disordered" evidence="1">
    <location>
        <begin position="149"/>
        <end position="256"/>
    </location>
</feature>
<dbReference type="OrthoDB" id="4067583at2759"/>
<feature type="non-terminal residue" evidence="2">
    <location>
        <position position="404"/>
    </location>
</feature>
<dbReference type="RefSeq" id="XP_020078115.1">
    <property type="nucleotide sequence ID" value="XM_020223799.1"/>
</dbReference>
<feature type="region of interest" description="Disordered" evidence="1">
    <location>
        <begin position="114"/>
        <end position="136"/>
    </location>
</feature>
<name>A0A1E4RP54_9ASCO</name>
<gene>
    <name evidence="2" type="ORF">HYPBUDRAFT_87261</name>
</gene>
<feature type="compositionally biased region" description="Basic and acidic residues" evidence="1">
    <location>
        <begin position="39"/>
        <end position="48"/>
    </location>
</feature>
<feature type="compositionally biased region" description="Basic and acidic residues" evidence="1">
    <location>
        <begin position="242"/>
        <end position="253"/>
    </location>
</feature>
<organism evidence="2 3">
    <name type="scientific">Hyphopichia burtonii NRRL Y-1933</name>
    <dbReference type="NCBI Taxonomy" id="984485"/>
    <lineage>
        <taxon>Eukaryota</taxon>
        <taxon>Fungi</taxon>
        <taxon>Dikarya</taxon>
        <taxon>Ascomycota</taxon>
        <taxon>Saccharomycotina</taxon>
        <taxon>Pichiomycetes</taxon>
        <taxon>Debaryomycetaceae</taxon>
        <taxon>Hyphopichia</taxon>
    </lineage>
</organism>
<feature type="compositionally biased region" description="Basic and acidic residues" evidence="1">
    <location>
        <begin position="173"/>
        <end position="202"/>
    </location>
</feature>
<dbReference type="Proteomes" id="UP000095085">
    <property type="component" value="Unassembled WGS sequence"/>
</dbReference>
<evidence type="ECO:0000313" key="3">
    <source>
        <dbReference type="Proteomes" id="UP000095085"/>
    </source>
</evidence>
<dbReference type="EMBL" id="KV454539">
    <property type="protein sequence ID" value="ODV69048.1"/>
    <property type="molecule type" value="Genomic_DNA"/>
</dbReference>
<keyword evidence="3" id="KW-1185">Reference proteome</keyword>
<accession>A0A1E4RP54</accession>
<feature type="region of interest" description="Disordered" evidence="1">
    <location>
        <begin position="289"/>
        <end position="310"/>
    </location>
</feature>
<dbReference type="GeneID" id="30998348"/>
<reference evidence="3" key="1">
    <citation type="submission" date="2016-05" db="EMBL/GenBank/DDBJ databases">
        <title>Comparative genomics of biotechnologically important yeasts.</title>
        <authorList>
            <consortium name="DOE Joint Genome Institute"/>
            <person name="Riley R."/>
            <person name="Haridas S."/>
            <person name="Wolfe K.H."/>
            <person name="Lopes M.R."/>
            <person name="Hittinger C.T."/>
            <person name="Goker M."/>
            <person name="Salamov A."/>
            <person name="Wisecaver J."/>
            <person name="Long T.M."/>
            <person name="Aerts A.L."/>
            <person name="Barry K."/>
            <person name="Choi C."/>
            <person name="Clum A."/>
            <person name="Coughlan A.Y."/>
            <person name="Deshpande S."/>
            <person name="Douglass A.P."/>
            <person name="Hanson S.J."/>
            <person name="Klenk H.-P."/>
            <person name="Labutti K."/>
            <person name="Lapidus A."/>
            <person name="Lindquist E."/>
            <person name="Lipzen A."/>
            <person name="Meier-Kolthoff J.P."/>
            <person name="Ohm R.A."/>
            <person name="Otillar R.P."/>
            <person name="Pangilinan J."/>
            <person name="Peng Y."/>
            <person name="Rokas A."/>
            <person name="Rosa C.A."/>
            <person name="Scheuner C."/>
            <person name="Sibirny A.A."/>
            <person name="Slot J.C."/>
            <person name="Stielow J.B."/>
            <person name="Sun H."/>
            <person name="Kurtzman C.P."/>
            <person name="Blackwell M."/>
            <person name="Grigoriev I.V."/>
            <person name="Jeffries T.W."/>
        </authorList>
    </citation>
    <scope>NUCLEOTIDE SEQUENCE [LARGE SCALE GENOMIC DNA]</scope>
    <source>
        <strain evidence="3">NRRL Y-1933</strain>
    </source>
</reference>
<evidence type="ECO:0000256" key="1">
    <source>
        <dbReference type="SAM" id="MobiDB-lite"/>
    </source>
</evidence>